<protein>
    <submittedName>
        <fullName evidence="1">Uncharacterized protein</fullName>
    </submittedName>
</protein>
<reference evidence="1" key="1">
    <citation type="submission" date="2022-02" db="EMBL/GenBank/DDBJ databases">
        <title>Plant Genome Project.</title>
        <authorList>
            <person name="Zhang R.-G."/>
        </authorList>
    </citation>
    <scope>NUCLEOTIDE SEQUENCE</scope>
    <source>
        <strain evidence="1">AT1</strain>
    </source>
</reference>
<accession>A0ACC0PTM2</accession>
<evidence type="ECO:0000313" key="2">
    <source>
        <dbReference type="Proteomes" id="UP001062846"/>
    </source>
</evidence>
<organism evidence="1 2">
    <name type="scientific">Rhododendron molle</name>
    <name type="common">Chinese azalea</name>
    <name type="synonym">Azalea mollis</name>
    <dbReference type="NCBI Taxonomy" id="49168"/>
    <lineage>
        <taxon>Eukaryota</taxon>
        <taxon>Viridiplantae</taxon>
        <taxon>Streptophyta</taxon>
        <taxon>Embryophyta</taxon>
        <taxon>Tracheophyta</taxon>
        <taxon>Spermatophyta</taxon>
        <taxon>Magnoliopsida</taxon>
        <taxon>eudicotyledons</taxon>
        <taxon>Gunneridae</taxon>
        <taxon>Pentapetalae</taxon>
        <taxon>asterids</taxon>
        <taxon>Ericales</taxon>
        <taxon>Ericaceae</taxon>
        <taxon>Ericoideae</taxon>
        <taxon>Rhodoreae</taxon>
        <taxon>Rhododendron</taxon>
    </lineage>
</organism>
<name>A0ACC0PTM2_RHOML</name>
<keyword evidence="2" id="KW-1185">Reference proteome</keyword>
<comment type="caution">
    <text evidence="1">The sequence shown here is derived from an EMBL/GenBank/DDBJ whole genome shotgun (WGS) entry which is preliminary data.</text>
</comment>
<gene>
    <name evidence="1" type="ORF">RHMOL_Rhmol02G0240100</name>
</gene>
<proteinExistence type="predicted"/>
<dbReference type="EMBL" id="CM046389">
    <property type="protein sequence ID" value="KAI8568946.1"/>
    <property type="molecule type" value="Genomic_DNA"/>
</dbReference>
<evidence type="ECO:0000313" key="1">
    <source>
        <dbReference type="EMBL" id="KAI8568946.1"/>
    </source>
</evidence>
<dbReference type="Proteomes" id="UP001062846">
    <property type="component" value="Chromosome 2"/>
</dbReference>
<sequence length="336" mass="36502">MTTRELESTKMEAKESFANFVKRWRAKAVLMIEHPNEKDQLRIISRNLQPDYARHLVLAQASANFETFFDSGLAIEDALQSGILSKGEPSNPPKAKPRAYSGNTNALFGGGTYSNTATTGTNATSSNIANHISDVNQNGAFVLGASISDLFHQSIPAVQLNSASSLDSPYFNVTNPSPSPSLTDRFLANPPPPKADMQAIVCDADHDPCSYITNEEFPHPEVPYPSNRDCNIMVKDLVPPANLWDVDEVVDIQAGTEVWAVNRSLVEGIRSLKEDGTPVLGILHGEEDVDLGGFSFDTFGSVLAIIVDGNFILSSVAMDIMRRMSFFPGLGLGIRQ</sequence>